<dbReference type="InterPro" id="IPR036388">
    <property type="entry name" value="WH-like_DNA-bd_sf"/>
</dbReference>
<accession>A0ABT5TY81</accession>
<evidence type="ECO:0000313" key="6">
    <source>
        <dbReference type="EMBL" id="MDD9207016.1"/>
    </source>
</evidence>
<evidence type="ECO:0000313" key="7">
    <source>
        <dbReference type="Proteomes" id="UP001165561"/>
    </source>
</evidence>
<keyword evidence="7" id="KW-1185">Reference proteome</keyword>
<dbReference type="PANTHER" id="PTHR34298">
    <property type="entry name" value="SEGREGATION AND CONDENSATION PROTEIN B"/>
    <property type="match status" value="1"/>
</dbReference>
<dbReference type="Gene3D" id="1.10.10.10">
    <property type="entry name" value="Winged helix-like DNA-binding domain superfamily/Winged helix DNA-binding domain"/>
    <property type="match status" value="2"/>
</dbReference>
<proteinExistence type="predicted"/>
<name>A0ABT5TY81_9MICO</name>
<dbReference type="NCBIfam" id="TIGR00281">
    <property type="entry name" value="SMC-Scp complex subunit ScpB"/>
    <property type="match status" value="1"/>
</dbReference>
<reference evidence="6" key="1">
    <citation type="submission" date="2023-02" db="EMBL/GenBank/DDBJ databases">
        <title>Georgenia sp.10Sc9-8, isolated from a soil sample collected from the Taklamakan desert.</title>
        <authorList>
            <person name="Liu S."/>
        </authorList>
    </citation>
    <scope>NUCLEOTIDE SEQUENCE</scope>
    <source>
        <strain evidence="6">10Sc9-8</strain>
    </source>
</reference>
<keyword evidence="4" id="KW-0131">Cell cycle</keyword>
<organism evidence="6 7">
    <name type="scientific">Georgenia halotolerans</name>
    <dbReference type="NCBI Taxonomy" id="3028317"/>
    <lineage>
        <taxon>Bacteria</taxon>
        <taxon>Bacillati</taxon>
        <taxon>Actinomycetota</taxon>
        <taxon>Actinomycetes</taxon>
        <taxon>Micrococcales</taxon>
        <taxon>Bogoriellaceae</taxon>
        <taxon>Georgenia</taxon>
    </lineage>
</organism>
<sequence length="206" mass="22373">MSTDDDAAAQHPDDAPTDRRDDQHLAALEAVLMVVDEPVPAVDLARTLGLPADQVHELLQQLAADYRGELGGRPRGFELREVGGGWRVYSAPAHADVVGAFVLAGQTARLTQASLETLAVIAYRQPVSRGRIAAIRGVNVDGVVRTLVTRGLVEEAGPDAEGGAMLYRTTRYFLERMGLSSVEELPPLAPYLPEMDSLDEMEREMR</sequence>
<evidence type="ECO:0000256" key="5">
    <source>
        <dbReference type="SAM" id="MobiDB-lite"/>
    </source>
</evidence>
<dbReference type="InterPro" id="IPR036390">
    <property type="entry name" value="WH_DNA-bd_sf"/>
</dbReference>
<dbReference type="PIRSF" id="PIRSF019345">
    <property type="entry name" value="ScpB"/>
    <property type="match status" value="1"/>
</dbReference>
<feature type="compositionally biased region" description="Basic and acidic residues" evidence="5">
    <location>
        <begin position="11"/>
        <end position="21"/>
    </location>
</feature>
<evidence type="ECO:0000256" key="1">
    <source>
        <dbReference type="ARBA" id="ARBA00022490"/>
    </source>
</evidence>
<keyword evidence="1" id="KW-0963">Cytoplasm</keyword>
<dbReference type="Proteomes" id="UP001165561">
    <property type="component" value="Unassembled WGS sequence"/>
</dbReference>
<dbReference type="EMBL" id="JARACI010001026">
    <property type="protein sequence ID" value="MDD9207016.1"/>
    <property type="molecule type" value="Genomic_DNA"/>
</dbReference>
<gene>
    <name evidence="6" type="primary">scpB</name>
    <name evidence="6" type="ORF">PU560_11135</name>
</gene>
<dbReference type="PANTHER" id="PTHR34298:SF2">
    <property type="entry name" value="SEGREGATION AND CONDENSATION PROTEIN B"/>
    <property type="match status" value="1"/>
</dbReference>
<dbReference type="Pfam" id="PF04079">
    <property type="entry name" value="SMC_ScpB"/>
    <property type="match status" value="1"/>
</dbReference>
<protein>
    <submittedName>
        <fullName evidence="6">SMC-Scp complex subunit ScpB</fullName>
    </submittedName>
</protein>
<feature type="region of interest" description="Disordered" evidence="5">
    <location>
        <begin position="1"/>
        <end position="21"/>
    </location>
</feature>
<keyword evidence="2" id="KW-0132">Cell division</keyword>
<comment type="caution">
    <text evidence="6">The sequence shown here is derived from an EMBL/GenBank/DDBJ whole genome shotgun (WGS) entry which is preliminary data.</text>
</comment>
<evidence type="ECO:0000256" key="4">
    <source>
        <dbReference type="ARBA" id="ARBA00023306"/>
    </source>
</evidence>
<keyword evidence="3" id="KW-0159">Chromosome partition</keyword>
<evidence type="ECO:0000256" key="2">
    <source>
        <dbReference type="ARBA" id="ARBA00022618"/>
    </source>
</evidence>
<evidence type="ECO:0000256" key="3">
    <source>
        <dbReference type="ARBA" id="ARBA00022829"/>
    </source>
</evidence>
<dbReference type="InterPro" id="IPR005234">
    <property type="entry name" value="ScpB_csome_segregation"/>
</dbReference>
<dbReference type="SUPFAM" id="SSF46785">
    <property type="entry name" value="Winged helix' DNA-binding domain"/>
    <property type="match status" value="2"/>
</dbReference>